<feature type="zinc finger region" description="C3H1-type" evidence="5">
    <location>
        <begin position="275"/>
        <end position="303"/>
    </location>
</feature>
<evidence type="ECO:0000313" key="9">
    <source>
        <dbReference type="RefSeq" id="XP_006816597.1"/>
    </source>
</evidence>
<dbReference type="InterPro" id="IPR006941">
    <property type="entry name" value="RNase_CAF1"/>
</dbReference>
<gene>
    <name evidence="9" type="primary">LOC100373168</name>
</gene>
<dbReference type="SUPFAM" id="SSF53098">
    <property type="entry name" value="Ribonuclease H-like"/>
    <property type="match status" value="1"/>
</dbReference>
<keyword evidence="8" id="KW-1185">Reference proteome</keyword>
<dbReference type="InterPro" id="IPR036397">
    <property type="entry name" value="RNaseH_sf"/>
</dbReference>
<name>A0ABM0M9A6_SACKO</name>
<dbReference type="InterPro" id="IPR000571">
    <property type="entry name" value="Znf_CCCH"/>
</dbReference>
<proteinExistence type="inferred from homology"/>
<dbReference type="Pfam" id="PF04857">
    <property type="entry name" value="CAF1"/>
    <property type="match status" value="2"/>
</dbReference>
<dbReference type="SUPFAM" id="SSF90229">
    <property type="entry name" value="CCCH zinc finger"/>
    <property type="match status" value="1"/>
</dbReference>
<keyword evidence="4 5" id="KW-0862">Zinc</keyword>
<dbReference type="InterPro" id="IPR012337">
    <property type="entry name" value="RNaseH-like_sf"/>
</dbReference>
<evidence type="ECO:0000256" key="5">
    <source>
        <dbReference type="PROSITE-ProRule" id="PRU00723"/>
    </source>
</evidence>
<accession>A0ABM0M9A6</accession>
<sequence>MAWFSQVPVVDVHKDNFHELRPSMQLAIQSATFVAADAELSGLGPRKLLVAHSVDDRYKAMCDIAKSRALISLGLSCFKINPQQTCGDVVSFTVQSFDITMLCNEDYIVEPGALSFLVEHGFDFNKQYSKGIPYYRGVDKGDGSDVHQFRELFSEIIKAEKPLIFHNGFLDLVFLYQCFYSELPSSMATFLADLSEIFSGGLFDTKYIAEFHSRMSASYLEYVFRKSQRDNAVNQSKGLKHVTIGFPNYPTAMKCIEYRQCGLPSNIMEPLGTTKLAVELCMQYAGYGHCPLSTKCPKSHDPDQILDQEDSVCENKRKRKRNRNRRKNKHKMEESETKTRKVVQDGLVITEPAGETDENYIDARFDKQPNDPVHLDLNTNKCSGSGIESDKAMHCGTHGTMLEGDGEMHLGMKDESGIKKDVLERTEDKKTKKRADGSGDANETGTMTSAVEKVGLLQKQRMRGHRAGFDAFMTGFSMAAFIANHSTRGISDTETDCSFIEKFSLQDIINRLCLSGKEIPLHVRKSNFSKTSVNHRNKMKKLKEA</sequence>
<evidence type="ECO:0000256" key="6">
    <source>
        <dbReference type="SAM" id="MobiDB-lite"/>
    </source>
</evidence>
<comment type="similarity">
    <text evidence="1">Belongs to the CAF1 family.</text>
</comment>
<feature type="compositionally biased region" description="Basic and acidic residues" evidence="6">
    <location>
        <begin position="421"/>
        <end position="437"/>
    </location>
</feature>
<keyword evidence="2 5" id="KW-0479">Metal-binding</keyword>
<evidence type="ECO:0000256" key="3">
    <source>
        <dbReference type="ARBA" id="ARBA00022771"/>
    </source>
</evidence>
<reference evidence="9" key="1">
    <citation type="submission" date="2025-08" db="UniProtKB">
        <authorList>
            <consortium name="RefSeq"/>
        </authorList>
    </citation>
    <scope>IDENTIFICATION</scope>
    <source>
        <tissue evidence="9">Testes</tissue>
    </source>
</reference>
<dbReference type="Proteomes" id="UP000694865">
    <property type="component" value="Unplaced"/>
</dbReference>
<feature type="domain" description="C3H1-type" evidence="7">
    <location>
        <begin position="275"/>
        <end position="303"/>
    </location>
</feature>
<evidence type="ECO:0000259" key="7">
    <source>
        <dbReference type="PROSITE" id="PS50103"/>
    </source>
</evidence>
<dbReference type="Gene3D" id="3.30.420.10">
    <property type="entry name" value="Ribonuclease H-like superfamily/Ribonuclease H"/>
    <property type="match status" value="2"/>
</dbReference>
<dbReference type="PROSITE" id="PS50103">
    <property type="entry name" value="ZF_C3H1"/>
    <property type="match status" value="1"/>
</dbReference>
<feature type="compositionally biased region" description="Basic residues" evidence="6">
    <location>
        <begin position="316"/>
        <end position="330"/>
    </location>
</feature>
<organism evidence="8 9">
    <name type="scientific">Saccoglossus kowalevskii</name>
    <name type="common">Acorn worm</name>
    <dbReference type="NCBI Taxonomy" id="10224"/>
    <lineage>
        <taxon>Eukaryota</taxon>
        <taxon>Metazoa</taxon>
        <taxon>Hemichordata</taxon>
        <taxon>Enteropneusta</taxon>
        <taxon>Harrimaniidae</taxon>
        <taxon>Saccoglossus</taxon>
    </lineage>
</organism>
<feature type="region of interest" description="Disordered" evidence="6">
    <location>
        <begin position="421"/>
        <end position="447"/>
    </location>
</feature>
<evidence type="ECO:0000256" key="2">
    <source>
        <dbReference type="ARBA" id="ARBA00022723"/>
    </source>
</evidence>
<dbReference type="GeneID" id="100373168"/>
<dbReference type="Gene3D" id="6.10.250.3220">
    <property type="match status" value="1"/>
</dbReference>
<dbReference type="PANTHER" id="PTHR15092:SF37">
    <property type="entry name" value="TARGET OF EGR1 PROTEIN 1"/>
    <property type="match status" value="1"/>
</dbReference>
<dbReference type="PANTHER" id="PTHR15092">
    <property type="entry name" value="POLY A -SPECIFIC RIBONUCLEASE/TARGET OF EGR1, MEMBER 1"/>
    <property type="match status" value="1"/>
</dbReference>
<evidence type="ECO:0000313" key="8">
    <source>
        <dbReference type="Proteomes" id="UP000694865"/>
    </source>
</evidence>
<feature type="region of interest" description="Disordered" evidence="6">
    <location>
        <begin position="298"/>
        <end position="341"/>
    </location>
</feature>
<keyword evidence="3 5" id="KW-0863">Zinc-finger</keyword>
<evidence type="ECO:0000256" key="4">
    <source>
        <dbReference type="ARBA" id="ARBA00022833"/>
    </source>
</evidence>
<dbReference type="InterPro" id="IPR036855">
    <property type="entry name" value="Znf_CCCH_sf"/>
</dbReference>
<dbReference type="InterPro" id="IPR051181">
    <property type="entry name" value="CAF1_poly(A)_ribonucleases"/>
</dbReference>
<dbReference type="RefSeq" id="XP_006816597.1">
    <property type="nucleotide sequence ID" value="XM_006816534.1"/>
</dbReference>
<feature type="compositionally biased region" description="Basic and acidic residues" evidence="6">
    <location>
        <begin position="331"/>
        <end position="341"/>
    </location>
</feature>
<protein>
    <submittedName>
        <fullName evidence="9">Target of EGR1 protein 1-like</fullName>
    </submittedName>
</protein>
<evidence type="ECO:0000256" key="1">
    <source>
        <dbReference type="ARBA" id="ARBA00008372"/>
    </source>
</evidence>